<evidence type="ECO:0008006" key="5">
    <source>
        <dbReference type="Google" id="ProtNLM"/>
    </source>
</evidence>
<dbReference type="EMBL" id="JBHSXS010000078">
    <property type="protein sequence ID" value="MFC6887272.1"/>
    <property type="molecule type" value="Genomic_DNA"/>
</dbReference>
<evidence type="ECO:0000313" key="4">
    <source>
        <dbReference type="Proteomes" id="UP001596380"/>
    </source>
</evidence>
<name>A0ABW2CZJ3_9ACTN</name>
<sequence length="134" mass="13635">MTRSGKAQRAAALVVLAVCGCLHLVLGASLQSAGADGTPAPALAGNPPTAVATEHERGCEQERAPHETPERGTVDAARECLVPRWAKAPVGMPPATEVAATGESIAPRRATGLVHAAGRRAAGNVSALLQVFRC</sequence>
<protein>
    <recommendedName>
        <fullName evidence="5">Secreted protein</fullName>
    </recommendedName>
</protein>
<evidence type="ECO:0000256" key="2">
    <source>
        <dbReference type="SAM" id="SignalP"/>
    </source>
</evidence>
<feature type="region of interest" description="Disordered" evidence="1">
    <location>
        <begin position="35"/>
        <end position="73"/>
    </location>
</feature>
<proteinExistence type="predicted"/>
<comment type="caution">
    <text evidence="3">The sequence shown here is derived from an EMBL/GenBank/DDBJ whole genome shotgun (WGS) entry which is preliminary data.</text>
</comment>
<evidence type="ECO:0000256" key="1">
    <source>
        <dbReference type="SAM" id="MobiDB-lite"/>
    </source>
</evidence>
<feature type="chain" id="PRO_5046675237" description="Secreted protein" evidence="2">
    <location>
        <begin position="28"/>
        <end position="134"/>
    </location>
</feature>
<accession>A0ABW2CZJ3</accession>
<dbReference type="PROSITE" id="PS51257">
    <property type="entry name" value="PROKAR_LIPOPROTEIN"/>
    <property type="match status" value="1"/>
</dbReference>
<dbReference type="RefSeq" id="WP_160825208.1">
    <property type="nucleotide sequence ID" value="NZ_JBHSXE010000001.1"/>
</dbReference>
<feature type="compositionally biased region" description="Basic and acidic residues" evidence="1">
    <location>
        <begin position="53"/>
        <end position="73"/>
    </location>
</feature>
<reference evidence="4" key="1">
    <citation type="journal article" date="2019" name="Int. J. Syst. Evol. Microbiol.">
        <title>The Global Catalogue of Microorganisms (GCM) 10K type strain sequencing project: providing services to taxonomists for standard genome sequencing and annotation.</title>
        <authorList>
            <consortium name="The Broad Institute Genomics Platform"/>
            <consortium name="The Broad Institute Genome Sequencing Center for Infectious Disease"/>
            <person name="Wu L."/>
            <person name="Ma J."/>
        </authorList>
    </citation>
    <scope>NUCLEOTIDE SEQUENCE [LARGE SCALE GENOMIC DNA]</scope>
    <source>
        <strain evidence="4">JCM 3369</strain>
    </source>
</reference>
<dbReference type="Proteomes" id="UP001596380">
    <property type="component" value="Unassembled WGS sequence"/>
</dbReference>
<keyword evidence="2" id="KW-0732">Signal</keyword>
<organism evidence="3 4">
    <name type="scientific">Actinomadura yumaensis</name>
    <dbReference type="NCBI Taxonomy" id="111807"/>
    <lineage>
        <taxon>Bacteria</taxon>
        <taxon>Bacillati</taxon>
        <taxon>Actinomycetota</taxon>
        <taxon>Actinomycetes</taxon>
        <taxon>Streptosporangiales</taxon>
        <taxon>Thermomonosporaceae</taxon>
        <taxon>Actinomadura</taxon>
    </lineage>
</organism>
<evidence type="ECO:0000313" key="3">
    <source>
        <dbReference type="EMBL" id="MFC6887272.1"/>
    </source>
</evidence>
<gene>
    <name evidence="3" type="ORF">ACFQKB_46440</name>
</gene>
<feature type="signal peptide" evidence="2">
    <location>
        <begin position="1"/>
        <end position="27"/>
    </location>
</feature>
<keyword evidence="4" id="KW-1185">Reference proteome</keyword>